<reference evidence="5 6" key="1">
    <citation type="submission" date="2017-04" db="EMBL/GenBank/DDBJ databases">
        <authorList>
            <person name="Varghese N."/>
            <person name="Submissions S."/>
        </authorList>
    </citation>
    <scope>NUCLEOTIDE SEQUENCE [LARGE SCALE GENOMIC DNA]</scope>
    <source>
        <strain evidence="5 6">J3</strain>
    </source>
</reference>
<evidence type="ECO:0000313" key="6">
    <source>
        <dbReference type="Proteomes" id="UP000193566"/>
    </source>
</evidence>
<dbReference type="CDD" id="cd06170">
    <property type="entry name" value="LuxR_C_like"/>
    <property type="match status" value="1"/>
</dbReference>
<dbReference type="PANTHER" id="PTHR44688">
    <property type="entry name" value="DNA-BINDING TRANSCRIPTIONAL ACTIVATOR DEVR_DOSR"/>
    <property type="match status" value="1"/>
</dbReference>
<comment type="caution">
    <text evidence="5">The sequence shown here is derived from an EMBL/GenBank/DDBJ whole genome shotgun (WGS) entry which is preliminary data.</text>
</comment>
<evidence type="ECO:0000256" key="1">
    <source>
        <dbReference type="ARBA" id="ARBA00023015"/>
    </source>
</evidence>
<organism evidence="5 6">
    <name type="scientific">Rhodococcus rhodochrous J3</name>
    <dbReference type="NCBI Taxonomy" id="903528"/>
    <lineage>
        <taxon>Bacteria</taxon>
        <taxon>Bacillati</taxon>
        <taxon>Actinomycetota</taxon>
        <taxon>Actinomycetes</taxon>
        <taxon>Mycobacteriales</taxon>
        <taxon>Nocardiaceae</taxon>
        <taxon>Rhodococcus</taxon>
    </lineage>
</organism>
<dbReference type="PRINTS" id="PR00038">
    <property type="entry name" value="HTHLUXR"/>
</dbReference>
<dbReference type="SUPFAM" id="SSF55781">
    <property type="entry name" value="GAF domain-like"/>
    <property type="match status" value="1"/>
</dbReference>
<sequence>MPRDVPDAHAQPDMTVGNADLDRVIASLLTDMRTAPAERATELARRLADLLDRREAAAEQRIAEIDNLASHIDRAVHALDDAASTAELMRRACEQVAELCRARTVLISRLDEKRIIPMMSFSTDPDASPSLPRECDLLPGSTEARALETNTVSVDDMVPDQMRELLGNNGYCAIPVVVDGHAAALMHVDTTLDGPRRHALSVFAEMLGGCFERIGLETRREHQERLLRDSARRWTSDVDIDALPPRDAVDSAHMPRGHAEVDERLLDPLTEREADVVRLILTGASNAAIATELVITVDTVKSHVKRILRKLGVSNRAELIAKYQSLLGRVSKGG</sequence>
<evidence type="ECO:0000256" key="2">
    <source>
        <dbReference type="ARBA" id="ARBA00023125"/>
    </source>
</evidence>
<dbReference type="SMART" id="SM00421">
    <property type="entry name" value="HTH_LUXR"/>
    <property type="match status" value="1"/>
</dbReference>
<feature type="domain" description="HTH luxR-type" evidence="4">
    <location>
        <begin position="262"/>
        <end position="327"/>
    </location>
</feature>
<dbReference type="PROSITE" id="PS50043">
    <property type="entry name" value="HTH_LUXR_2"/>
    <property type="match status" value="1"/>
</dbReference>
<evidence type="ECO:0000313" key="5">
    <source>
        <dbReference type="EMBL" id="SMG60477.1"/>
    </source>
</evidence>
<keyword evidence="1" id="KW-0805">Transcription regulation</keyword>
<keyword evidence="6" id="KW-1185">Reference proteome</keyword>
<evidence type="ECO:0000259" key="4">
    <source>
        <dbReference type="PROSITE" id="PS50043"/>
    </source>
</evidence>
<name>A0ABY1MJL7_RHORH</name>
<keyword evidence="2" id="KW-0238">DNA-binding</keyword>
<accession>A0ABY1MJL7</accession>
<protein>
    <submittedName>
        <fullName evidence="5">Regulatory protein, luxR family</fullName>
    </submittedName>
</protein>
<dbReference type="SUPFAM" id="SSF46894">
    <property type="entry name" value="C-terminal effector domain of the bipartite response regulators"/>
    <property type="match status" value="1"/>
</dbReference>
<proteinExistence type="predicted"/>
<gene>
    <name evidence="5" type="ORF">SAMN02745947_05619</name>
</gene>
<dbReference type="Gene3D" id="1.10.10.10">
    <property type="entry name" value="Winged helix-like DNA-binding domain superfamily/Winged helix DNA-binding domain"/>
    <property type="match status" value="1"/>
</dbReference>
<dbReference type="PROSITE" id="PS00622">
    <property type="entry name" value="HTH_LUXR_1"/>
    <property type="match status" value="1"/>
</dbReference>
<dbReference type="Proteomes" id="UP000193566">
    <property type="component" value="Unassembled WGS sequence"/>
</dbReference>
<dbReference type="InterPro" id="IPR016032">
    <property type="entry name" value="Sig_transdc_resp-reg_C-effctor"/>
</dbReference>
<dbReference type="Pfam" id="PF00196">
    <property type="entry name" value="GerE"/>
    <property type="match status" value="1"/>
</dbReference>
<keyword evidence="3" id="KW-0804">Transcription</keyword>
<dbReference type="EMBL" id="FXAV01000055">
    <property type="protein sequence ID" value="SMG60477.1"/>
    <property type="molecule type" value="Genomic_DNA"/>
</dbReference>
<evidence type="ECO:0000256" key="3">
    <source>
        <dbReference type="ARBA" id="ARBA00023163"/>
    </source>
</evidence>
<dbReference type="InterPro" id="IPR036388">
    <property type="entry name" value="WH-like_DNA-bd_sf"/>
</dbReference>
<dbReference type="Gene3D" id="3.30.450.40">
    <property type="match status" value="1"/>
</dbReference>
<dbReference type="InterPro" id="IPR000792">
    <property type="entry name" value="Tscrpt_reg_LuxR_C"/>
</dbReference>
<dbReference type="PANTHER" id="PTHR44688:SF16">
    <property type="entry name" value="DNA-BINDING TRANSCRIPTIONAL ACTIVATOR DEVR_DOSR"/>
    <property type="match status" value="1"/>
</dbReference>
<dbReference type="InterPro" id="IPR029016">
    <property type="entry name" value="GAF-like_dom_sf"/>
</dbReference>